<dbReference type="EMBL" id="GL996506">
    <property type="protein sequence ID" value="EGW29842.1"/>
    <property type="molecule type" value="Genomic_DNA"/>
</dbReference>
<sequence length="1060" mass="121106">MSLFDVNHDPFDEDEEDDEFSDYEGGNVYNDPVPTTVTPDFDVDIIQLSNTYTYVGGLLIHTKGRTRKPRPFIELPTDFRLQQIAKTTISKLSSVQLAKMKSLCSKIVENEVTCFPHPVLRKYAPASTEMYLVRTVDGVKLQETNPGGCIKVPVYKLSMQGSKYHIVYIAVPNDDSISKDNHMQVDFSTVDTSNNNSYLSGLCEGVELTAEHISLLKKLDQSPTSFNGEEFYTKVYDNVISKPTSRCYYVPKGHNSMTLSPFFNVHTSNVKKVYTRYFGYLYAILVNYDKFDFMNTAAEGKARELLESVKYADTFDGRYITILDLFDYFMMENDNILNLALLPFLLDLKTHRLKATDFSLKKLNGLKSFCKRVLFLKNDQGTIHKFVAQSNFSQSDFIGWAKLVHIYQALKEERGEYVKFKVTPGPGESVYVNGTNVSPSYFNKLYDSAYDHFRKQYDSMSQLIEDYHTIEEVYEQFLLVGDQGKGSLISGFTKQIFSVNTDVDKQLVVDVIDSMTLDLLVLCYISGANSFRFPELRSLQFNAPSYEERNTVYYNDIMHIKTFTNKNKRFDGRLRIATRKLSKVMVAYLVAVRPLYIELHGGDLPKVTEQFFTHRSDLPDDKISALFYKCYIFVTSKGRFISSHEFKSHMATLLGKHMGRIVTPRKIRQAISYFFRHKIVEATTAKQGLIAMQNQVKNEKVQGHANATSASYGGLGPLGADSSITQSDYIYFQCLFREWFKFIGIEDSEGFESIFERKEVAEDPDEIFLTANGGDVREAIGDLQLRADQMSILDDLALSTETSNVLLGAPTGWGKSLLIALLIKAHKIAARRSCNKKVLNLVLVPYQALKFQLIERFEKAGLNVLHAAQYTTFSESSTADVMVGCVDVIASDDFLAFLYNFKKYFGRTYKLSSCLFDESQSLVCDFSYREFKKLKLQVTDLFHRTVMISATIPKNFITFLKKKWGYDCGRYINLITSDPLAKIFNTSTSFKERDRIMDYVVVSMKNFLQRDVNDIALLYFENKIIQENYYRRLCSEFGDKLMVMINADTENKQASLASID</sequence>
<dbReference type="InterPro" id="IPR014001">
    <property type="entry name" value="Helicase_ATP-bd"/>
</dbReference>
<dbReference type="GeneID" id="18871711"/>
<dbReference type="SMART" id="SM00487">
    <property type="entry name" value="DEXDc"/>
    <property type="match status" value="1"/>
</dbReference>
<dbReference type="eggNOG" id="ENOG502QWCT">
    <property type="taxonomic scope" value="Eukaryota"/>
</dbReference>
<dbReference type="InterPro" id="IPR011545">
    <property type="entry name" value="DEAD/DEAH_box_helicase_dom"/>
</dbReference>
<feature type="compositionally biased region" description="Acidic residues" evidence="1">
    <location>
        <begin position="11"/>
        <end position="21"/>
    </location>
</feature>
<gene>
    <name evidence="3" type="ORF">SPAPADRAFT_52705</name>
</gene>
<organism evidence="4">
    <name type="scientific">Spathaspora passalidarum (strain NRRL Y-27907 / 11-Y1)</name>
    <dbReference type="NCBI Taxonomy" id="619300"/>
    <lineage>
        <taxon>Eukaryota</taxon>
        <taxon>Fungi</taxon>
        <taxon>Dikarya</taxon>
        <taxon>Ascomycota</taxon>
        <taxon>Saccharomycotina</taxon>
        <taxon>Pichiomycetes</taxon>
        <taxon>Debaryomycetaceae</taxon>
        <taxon>Spathaspora</taxon>
    </lineage>
</organism>
<dbReference type="HOGENOM" id="CLU_313336_0_0_1"/>
<dbReference type="GO" id="GO:0003676">
    <property type="term" value="F:nucleic acid binding"/>
    <property type="evidence" value="ECO:0007669"/>
    <property type="project" value="InterPro"/>
</dbReference>
<dbReference type="RefSeq" id="XP_007377608.1">
    <property type="nucleotide sequence ID" value="XM_007377546.1"/>
</dbReference>
<dbReference type="KEGG" id="spaa:SPAPADRAFT_52705"/>
<feature type="region of interest" description="Disordered" evidence="1">
    <location>
        <begin position="1"/>
        <end position="21"/>
    </location>
</feature>
<dbReference type="InParanoid" id="G3AUY5"/>
<dbReference type="OrthoDB" id="4050369at2759"/>
<keyword evidence="4" id="KW-1185">Reference proteome</keyword>
<dbReference type="AlphaFoldDB" id="G3AUY5"/>
<dbReference type="PROSITE" id="PS51192">
    <property type="entry name" value="HELICASE_ATP_BIND_1"/>
    <property type="match status" value="1"/>
</dbReference>
<dbReference type="Pfam" id="PF00270">
    <property type="entry name" value="DEAD"/>
    <property type="match status" value="1"/>
</dbReference>
<proteinExistence type="predicted"/>
<dbReference type="Gene3D" id="3.40.50.300">
    <property type="entry name" value="P-loop containing nucleotide triphosphate hydrolases"/>
    <property type="match status" value="1"/>
</dbReference>
<evidence type="ECO:0000259" key="2">
    <source>
        <dbReference type="PROSITE" id="PS51192"/>
    </source>
</evidence>
<feature type="compositionally biased region" description="Basic and acidic residues" evidence="1">
    <location>
        <begin position="1"/>
        <end position="10"/>
    </location>
</feature>
<evidence type="ECO:0000256" key="1">
    <source>
        <dbReference type="SAM" id="MobiDB-lite"/>
    </source>
</evidence>
<accession>G3AUY5</accession>
<dbReference type="OMA" id="AHIANAW"/>
<dbReference type="Proteomes" id="UP000000709">
    <property type="component" value="Unassembled WGS sequence"/>
</dbReference>
<dbReference type="STRING" id="619300.G3AUY5"/>
<dbReference type="InterPro" id="IPR027417">
    <property type="entry name" value="P-loop_NTPase"/>
</dbReference>
<dbReference type="GO" id="GO:0005524">
    <property type="term" value="F:ATP binding"/>
    <property type="evidence" value="ECO:0007669"/>
    <property type="project" value="InterPro"/>
</dbReference>
<reference evidence="3 4" key="1">
    <citation type="journal article" date="2011" name="Proc. Natl. Acad. Sci. U.S.A.">
        <title>Comparative genomics of xylose-fermenting fungi for enhanced biofuel production.</title>
        <authorList>
            <person name="Wohlbach D.J."/>
            <person name="Kuo A."/>
            <person name="Sato T.K."/>
            <person name="Potts K.M."/>
            <person name="Salamov A.A."/>
            <person name="LaButti K.M."/>
            <person name="Sun H."/>
            <person name="Clum A."/>
            <person name="Pangilinan J.L."/>
            <person name="Lindquist E.A."/>
            <person name="Lucas S."/>
            <person name="Lapidus A."/>
            <person name="Jin M."/>
            <person name="Gunawan C."/>
            <person name="Balan V."/>
            <person name="Dale B.E."/>
            <person name="Jeffries T.W."/>
            <person name="Zinkel R."/>
            <person name="Barry K.W."/>
            <person name="Grigoriev I.V."/>
            <person name="Gasch A.P."/>
        </authorList>
    </citation>
    <scope>NUCLEOTIDE SEQUENCE [LARGE SCALE GENOMIC DNA]</scope>
    <source>
        <strain evidence="4">NRRL Y-27907 / 11-Y1</strain>
    </source>
</reference>
<evidence type="ECO:0000313" key="3">
    <source>
        <dbReference type="EMBL" id="EGW29842.1"/>
    </source>
</evidence>
<feature type="domain" description="Helicase ATP-binding" evidence="2">
    <location>
        <begin position="796"/>
        <end position="955"/>
    </location>
</feature>
<dbReference type="SUPFAM" id="SSF52540">
    <property type="entry name" value="P-loop containing nucleoside triphosphate hydrolases"/>
    <property type="match status" value="1"/>
</dbReference>
<protein>
    <recommendedName>
        <fullName evidence="2">Helicase ATP-binding domain-containing protein</fullName>
    </recommendedName>
</protein>
<evidence type="ECO:0000313" key="4">
    <source>
        <dbReference type="Proteomes" id="UP000000709"/>
    </source>
</evidence>
<name>G3AUY5_SPAPN</name>